<gene>
    <name evidence="2" type="ORF">Mth01_17420</name>
</gene>
<dbReference type="Gene3D" id="1.10.260.40">
    <property type="entry name" value="lambda repressor-like DNA-binding domains"/>
    <property type="match status" value="1"/>
</dbReference>
<proteinExistence type="predicted"/>
<organism evidence="2 3">
    <name type="scientific">Sphaerimonospora thailandensis</name>
    <dbReference type="NCBI Taxonomy" id="795644"/>
    <lineage>
        <taxon>Bacteria</taxon>
        <taxon>Bacillati</taxon>
        <taxon>Actinomycetota</taxon>
        <taxon>Actinomycetes</taxon>
        <taxon>Streptosporangiales</taxon>
        <taxon>Streptosporangiaceae</taxon>
        <taxon>Sphaerimonospora</taxon>
    </lineage>
</organism>
<dbReference type="AlphaFoldDB" id="A0A8J3R8S5"/>
<feature type="domain" description="HTH cro/C1-type" evidence="1">
    <location>
        <begin position="28"/>
        <end position="68"/>
    </location>
</feature>
<name>A0A8J3R8S5_9ACTN</name>
<dbReference type="PROSITE" id="PS50943">
    <property type="entry name" value="HTH_CROC1"/>
    <property type="match status" value="1"/>
</dbReference>
<evidence type="ECO:0000313" key="2">
    <source>
        <dbReference type="EMBL" id="GIH69489.1"/>
    </source>
</evidence>
<sequence length="83" mass="8980">MARPRGMTLTDPTRLRQAMTGKHNVTTLAKEIGRSRGFLVMILGGKRTCSQETATAIATALDIPADHLFRPALSAKSSATERK</sequence>
<dbReference type="Proteomes" id="UP000610966">
    <property type="component" value="Unassembled WGS sequence"/>
</dbReference>
<dbReference type="GO" id="GO:0003677">
    <property type="term" value="F:DNA binding"/>
    <property type="evidence" value="ECO:0007669"/>
    <property type="project" value="InterPro"/>
</dbReference>
<evidence type="ECO:0000259" key="1">
    <source>
        <dbReference type="PROSITE" id="PS50943"/>
    </source>
</evidence>
<dbReference type="CDD" id="cd00093">
    <property type="entry name" value="HTH_XRE"/>
    <property type="match status" value="1"/>
</dbReference>
<accession>A0A8J3R8S5</accession>
<keyword evidence="3" id="KW-1185">Reference proteome</keyword>
<evidence type="ECO:0000313" key="3">
    <source>
        <dbReference type="Proteomes" id="UP000610966"/>
    </source>
</evidence>
<dbReference type="SUPFAM" id="SSF47413">
    <property type="entry name" value="lambda repressor-like DNA-binding domains"/>
    <property type="match status" value="1"/>
</dbReference>
<dbReference type="InterPro" id="IPR010982">
    <property type="entry name" value="Lambda_DNA-bd_dom_sf"/>
</dbReference>
<protein>
    <recommendedName>
        <fullName evidence="1">HTH cro/C1-type domain-containing protein</fullName>
    </recommendedName>
</protein>
<dbReference type="InterPro" id="IPR001387">
    <property type="entry name" value="Cro/C1-type_HTH"/>
</dbReference>
<comment type="caution">
    <text evidence="2">The sequence shown here is derived from an EMBL/GenBank/DDBJ whole genome shotgun (WGS) entry which is preliminary data.</text>
</comment>
<dbReference type="EMBL" id="BOOG01000015">
    <property type="protein sequence ID" value="GIH69489.1"/>
    <property type="molecule type" value="Genomic_DNA"/>
</dbReference>
<reference evidence="2" key="1">
    <citation type="submission" date="2021-01" db="EMBL/GenBank/DDBJ databases">
        <title>Whole genome shotgun sequence of Sphaerimonospora thailandensis NBRC 107569.</title>
        <authorList>
            <person name="Komaki H."/>
            <person name="Tamura T."/>
        </authorList>
    </citation>
    <scope>NUCLEOTIDE SEQUENCE</scope>
    <source>
        <strain evidence="2">NBRC 107569</strain>
    </source>
</reference>